<protein>
    <recommendedName>
        <fullName evidence="3">Flagellar protein FlbD</fullName>
    </recommendedName>
</protein>
<sequence length="68" mass="7240">MADTLKFVKLKSINGEPLLVNAASVRAVSTIAMAEDEVSVISFTETHELVVGSKVPEVLEAIEAATRI</sequence>
<reference evidence="1 2" key="1">
    <citation type="submission" date="2020-02" db="EMBL/GenBank/DDBJ databases">
        <authorList>
            <person name="Zheng R.K."/>
            <person name="Sun C.M."/>
        </authorList>
    </citation>
    <scope>NUCLEOTIDE SEQUENCE [LARGE SCALE GENOMIC DNA]</scope>
    <source>
        <strain evidence="2">zrk23</strain>
    </source>
</reference>
<evidence type="ECO:0000313" key="1">
    <source>
        <dbReference type="EMBL" id="QIG80141.1"/>
    </source>
</evidence>
<evidence type="ECO:0000313" key="2">
    <source>
        <dbReference type="Proteomes" id="UP000501568"/>
    </source>
</evidence>
<keyword evidence="2" id="KW-1185">Reference proteome</keyword>
<gene>
    <name evidence="1" type="ORF">G5C33_10350</name>
</gene>
<dbReference type="EMBL" id="CP049109">
    <property type="protein sequence ID" value="QIG80141.1"/>
    <property type="molecule type" value="Genomic_DNA"/>
</dbReference>
<dbReference type="Proteomes" id="UP000501568">
    <property type="component" value="Chromosome"/>
</dbReference>
<accession>A0A6G6Y5L8</accession>
<dbReference type="KEGG" id="spzr:G5C33_10350"/>
<evidence type="ECO:0008006" key="3">
    <source>
        <dbReference type="Google" id="ProtNLM"/>
    </source>
</evidence>
<name>A0A6G6Y5L8_9SPHN</name>
<proteinExistence type="predicted"/>
<organism evidence="1 2">
    <name type="scientific">Stakelama tenebrarum</name>
    <dbReference type="NCBI Taxonomy" id="2711215"/>
    <lineage>
        <taxon>Bacteria</taxon>
        <taxon>Pseudomonadati</taxon>
        <taxon>Pseudomonadota</taxon>
        <taxon>Alphaproteobacteria</taxon>
        <taxon>Sphingomonadales</taxon>
        <taxon>Sphingomonadaceae</taxon>
        <taxon>Stakelama</taxon>
    </lineage>
</organism>
<dbReference type="RefSeq" id="WP_165327144.1">
    <property type="nucleotide sequence ID" value="NZ_CP049109.1"/>
</dbReference>
<dbReference type="AlphaFoldDB" id="A0A6G6Y5L8"/>